<proteinExistence type="predicted"/>
<reference evidence="1" key="1">
    <citation type="submission" date="2021-01" db="EMBL/GenBank/DDBJ databases">
        <authorList>
            <person name="Corre E."/>
            <person name="Pelletier E."/>
            <person name="Niang G."/>
            <person name="Scheremetjew M."/>
            <person name="Finn R."/>
            <person name="Kale V."/>
            <person name="Holt S."/>
            <person name="Cochrane G."/>
            <person name="Meng A."/>
            <person name="Brown T."/>
            <person name="Cohen L."/>
        </authorList>
    </citation>
    <scope>NUCLEOTIDE SEQUENCE</scope>
    <source>
        <strain evidence="1">CCMP1594</strain>
    </source>
</reference>
<accession>A0A7S4GEG8</accession>
<evidence type="ECO:0000313" key="1">
    <source>
        <dbReference type="EMBL" id="CAE0834297.1"/>
    </source>
</evidence>
<name>A0A7S4GEG8_9EUGL</name>
<dbReference type="AlphaFoldDB" id="A0A7S4GEG8"/>
<dbReference type="EMBL" id="HBJA01132749">
    <property type="protein sequence ID" value="CAE0834297.1"/>
    <property type="molecule type" value="Transcribed_RNA"/>
</dbReference>
<organism evidence="1">
    <name type="scientific">Eutreptiella gymnastica</name>
    <dbReference type="NCBI Taxonomy" id="73025"/>
    <lineage>
        <taxon>Eukaryota</taxon>
        <taxon>Discoba</taxon>
        <taxon>Euglenozoa</taxon>
        <taxon>Euglenida</taxon>
        <taxon>Spirocuta</taxon>
        <taxon>Euglenophyceae</taxon>
        <taxon>Eutreptiales</taxon>
        <taxon>Eutreptiaceae</taxon>
        <taxon>Eutreptiella</taxon>
    </lineage>
</organism>
<sequence>MQQLPTDIPPVPPTHVTVLAHCDTHDTQACQAISRTASNNIHVGHRRVKYGADFFGGSSCMGGSRCDPRAIAVHSTVSSLQASHALSPVNKGCRSVARKIVGIVPDICNGPPFAVLEGMAPKWSPFALTCGPDRMVSEE</sequence>
<protein>
    <submittedName>
        <fullName evidence="1">Uncharacterized protein</fullName>
    </submittedName>
</protein>
<gene>
    <name evidence="1" type="ORF">EGYM00163_LOCUS45597</name>
</gene>